<gene>
    <name evidence="1" type="ORF">PVK37_20065</name>
</gene>
<dbReference type="EMBL" id="CP118615">
    <property type="protein sequence ID" value="WDZ82762.1"/>
    <property type="molecule type" value="Genomic_DNA"/>
</dbReference>
<reference evidence="1 2" key="1">
    <citation type="submission" date="2023-02" db="EMBL/GenBank/DDBJ databases">
        <authorList>
            <person name="Mo P."/>
        </authorList>
    </citation>
    <scope>NUCLEOTIDE SEQUENCE [LARGE SCALE GENOMIC DNA]</scope>
    <source>
        <strain evidence="1 2">HUAS 3</strain>
    </source>
</reference>
<evidence type="ECO:0008006" key="3">
    <source>
        <dbReference type="Google" id="ProtNLM"/>
    </source>
</evidence>
<accession>A0ABY7ZIE8</accession>
<keyword evidence="2" id="KW-1185">Reference proteome</keyword>
<proteinExistence type="predicted"/>
<evidence type="ECO:0000313" key="1">
    <source>
        <dbReference type="EMBL" id="WDZ82762.1"/>
    </source>
</evidence>
<evidence type="ECO:0000313" key="2">
    <source>
        <dbReference type="Proteomes" id="UP001219605"/>
    </source>
</evidence>
<protein>
    <recommendedName>
        <fullName evidence="3">PRC-barrel domain-containing protein</fullName>
    </recommendedName>
</protein>
<organism evidence="1 2">
    <name type="scientific">Micromonospora cathayae</name>
    <dbReference type="NCBI Taxonomy" id="3028804"/>
    <lineage>
        <taxon>Bacteria</taxon>
        <taxon>Bacillati</taxon>
        <taxon>Actinomycetota</taxon>
        <taxon>Actinomycetes</taxon>
        <taxon>Micromonosporales</taxon>
        <taxon>Micromonosporaceae</taxon>
        <taxon>Micromonospora</taxon>
    </lineage>
</organism>
<dbReference type="RefSeq" id="WP_275029087.1">
    <property type="nucleotide sequence ID" value="NZ_CP118615.1"/>
</dbReference>
<name>A0ABY7ZIE8_9ACTN</name>
<sequence length="124" mass="13570">MSELLLNFNLLDRQILDRDGIPVGKVDDLELRHTDDGAYVAALLTGQRALGARFGGVVGRWITGVAERLDDRDQGLRRIPYHLVARVDAAVRLRVSRDLLAAPALEGWLDAYLIGRIPGSGRAG</sequence>
<dbReference type="Proteomes" id="UP001219605">
    <property type="component" value="Chromosome"/>
</dbReference>